<dbReference type="SMART" id="SM00460">
    <property type="entry name" value="TGc"/>
    <property type="match status" value="1"/>
</dbReference>
<dbReference type="Pfam" id="PF08379">
    <property type="entry name" value="Bact_transglu_N"/>
    <property type="match status" value="1"/>
</dbReference>
<dbReference type="PANTHER" id="PTHR33490:SF7">
    <property type="entry name" value="BLR2979 PROTEIN"/>
    <property type="match status" value="1"/>
</dbReference>
<accession>A0ABU2HTB7</accession>
<dbReference type="PANTHER" id="PTHR33490">
    <property type="entry name" value="BLR5614 PROTEIN-RELATED"/>
    <property type="match status" value="1"/>
</dbReference>
<dbReference type="InterPro" id="IPR013589">
    <property type="entry name" value="Bac_transglu_N"/>
</dbReference>
<keyword evidence="3" id="KW-1185">Reference proteome</keyword>
<evidence type="ECO:0000259" key="1">
    <source>
        <dbReference type="SMART" id="SM00460"/>
    </source>
</evidence>
<dbReference type="InterPro" id="IPR038765">
    <property type="entry name" value="Papain-like_cys_pep_sf"/>
</dbReference>
<evidence type="ECO:0000313" key="2">
    <source>
        <dbReference type="EMBL" id="MDS9467844.1"/>
    </source>
</evidence>
<reference evidence="3" key="1">
    <citation type="submission" date="2023-07" db="EMBL/GenBank/DDBJ databases">
        <title>Paracoccus sp. MBLB3053 whole genome sequence.</title>
        <authorList>
            <person name="Hwang C.Y."/>
            <person name="Cho E.-S."/>
            <person name="Seo M.-J."/>
        </authorList>
    </citation>
    <scope>NUCLEOTIDE SEQUENCE [LARGE SCALE GENOMIC DNA]</scope>
    <source>
        <strain evidence="3">MBLB3053</strain>
    </source>
</reference>
<dbReference type="SUPFAM" id="SSF54001">
    <property type="entry name" value="Cysteine proteinases"/>
    <property type="match status" value="1"/>
</dbReference>
<protein>
    <submittedName>
        <fullName evidence="2">Transglutaminase family protein</fullName>
    </submittedName>
</protein>
<comment type="caution">
    <text evidence="2">The sequence shown here is derived from an EMBL/GenBank/DDBJ whole genome shotgun (WGS) entry which is preliminary data.</text>
</comment>
<proteinExistence type="predicted"/>
<name>A0ABU2HTB7_9RHOB</name>
<dbReference type="RefSeq" id="WP_311160016.1">
    <property type="nucleotide sequence ID" value="NZ_JAVQLW010000001.1"/>
</dbReference>
<organism evidence="2 3">
    <name type="scientific">Paracoccus aurantius</name>
    <dbReference type="NCBI Taxonomy" id="3073814"/>
    <lineage>
        <taxon>Bacteria</taxon>
        <taxon>Pseudomonadati</taxon>
        <taxon>Pseudomonadota</taxon>
        <taxon>Alphaproteobacteria</taxon>
        <taxon>Rhodobacterales</taxon>
        <taxon>Paracoccaceae</taxon>
        <taxon>Paracoccus</taxon>
    </lineage>
</organism>
<dbReference type="Pfam" id="PF01841">
    <property type="entry name" value="Transglut_core"/>
    <property type="match status" value="1"/>
</dbReference>
<dbReference type="EMBL" id="JAVQLW010000001">
    <property type="protein sequence ID" value="MDS9467844.1"/>
    <property type="molecule type" value="Genomic_DNA"/>
</dbReference>
<evidence type="ECO:0000313" key="3">
    <source>
        <dbReference type="Proteomes" id="UP001269144"/>
    </source>
</evidence>
<sequence>MTIYRMQIAFQYTFERPAGSGRQLFRILPATVAGTQNVLNASLQVDPDPTETDEFVDFFGTRVIELVMPAGMTELELVLEADVQRIAHEIGLDISAPLERLGGEIAGHRGLGPRSPHHFLASTQRISPDLEIASFARQMTRSAATAREALEQLGLALHGKMTFDSKATDVNTPPAEAFRQKRGVCQDFAQIMVGALRSLGIPAAYVGGYLRTLPPPGQPRLVGADASHAWVRAWCGTDAGWIDYDPTNACYALGDHVDIGFGRDYDDVAPVSGMMRLDGAQIGTHSVDIEEAPLQTQPVQPPWTLLGLQVRPRSRHSSGSGKNPLSETV</sequence>
<feature type="domain" description="Transglutaminase-like" evidence="1">
    <location>
        <begin position="177"/>
        <end position="248"/>
    </location>
</feature>
<dbReference type="Gene3D" id="3.10.620.30">
    <property type="match status" value="1"/>
</dbReference>
<gene>
    <name evidence="2" type="ORF">RGQ15_09715</name>
</gene>
<dbReference type="Proteomes" id="UP001269144">
    <property type="component" value="Unassembled WGS sequence"/>
</dbReference>
<dbReference type="InterPro" id="IPR002931">
    <property type="entry name" value="Transglutaminase-like"/>
</dbReference>